<organism evidence="10 11">
    <name type="scientific">Pectobacterium quasiaquaticum</name>
    <dbReference type="NCBI Taxonomy" id="2774015"/>
    <lineage>
        <taxon>Bacteria</taxon>
        <taxon>Pseudomonadati</taxon>
        <taxon>Pseudomonadota</taxon>
        <taxon>Gammaproteobacteria</taxon>
        <taxon>Enterobacterales</taxon>
        <taxon>Pectobacteriaceae</taxon>
        <taxon>Pectobacterium</taxon>
    </lineage>
</organism>
<keyword evidence="5" id="KW-0997">Cell inner membrane</keyword>
<evidence type="ECO:0000256" key="2">
    <source>
        <dbReference type="ARBA" id="ARBA00007986"/>
    </source>
</evidence>
<keyword evidence="8" id="KW-1133">Transmembrane helix</keyword>
<evidence type="ECO:0000256" key="5">
    <source>
        <dbReference type="ARBA" id="ARBA00022519"/>
    </source>
</evidence>
<evidence type="ECO:0000256" key="1">
    <source>
        <dbReference type="ARBA" id="ARBA00004533"/>
    </source>
</evidence>
<accession>A0A9Q2EVN3</accession>
<dbReference type="InterPro" id="IPR024961">
    <property type="entry name" value="T2SS_GspC_N"/>
</dbReference>
<dbReference type="NCBIfam" id="TIGR01713">
    <property type="entry name" value="typeII_sec_gspC"/>
    <property type="match status" value="1"/>
</dbReference>
<keyword evidence="11" id="KW-1185">Reference proteome</keyword>
<dbReference type="Pfam" id="PF11356">
    <property type="entry name" value="T2SSC"/>
    <property type="match status" value="1"/>
</dbReference>
<evidence type="ECO:0000313" key="11">
    <source>
        <dbReference type="Proteomes" id="UP000806577"/>
    </source>
</evidence>
<dbReference type="AlphaFoldDB" id="A0A9Q2EVN3"/>
<dbReference type="KEGG" id="pqu:IG609_006170"/>
<dbReference type="Gene3D" id="2.30.42.10">
    <property type="match status" value="1"/>
</dbReference>
<dbReference type="Proteomes" id="UP000806577">
    <property type="component" value="Chromosome"/>
</dbReference>
<dbReference type="RefSeq" id="WP_193400289.1">
    <property type="nucleotide sequence ID" value="NZ_CP065177.1"/>
</dbReference>
<keyword evidence="6" id="KW-0812">Transmembrane</keyword>
<protein>
    <submittedName>
        <fullName evidence="10">Type II secretion system protein GspC</fullName>
    </submittedName>
</protein>
<dbReference type="InterPro" id="IPR001639">
    <property type="entry name" value="T2SS_protein-GspC"/>
</dbReference>
<keyword evidence="3" id="KW-0813">Transport</keyword>
<dbReference type="PRINTS" id="PR00810">
    <property type="entry name" value="BCTERIALGSPC"/>
</dbReference>
<dbReference type="Gene3D" id="2.30.30.830">
    <property type="match status" value="1"/>
</dbReference>
<keyword evidence="9" id="KW-0472">Membrane</keyword>
<dbReference type="InterPro" id="IPR036034">
    <property type="entry name" value="PDZ_sf"/>
</dbReference>
<reference evidence="10 11" key="1">
    <citation type="journal article" date="2021" name="Int. J. Syst. Evol. Microbiol.">
        <title>&lt;i&gt;Pectobacterium quasiaquaticum&lt;/i&gt; sp. nov., isolated from waterways.</title>
        <authorList>
            <person name="Ben Moussa H."/>
            <person name="Pedron J."/>
            <person name="Bertrand C."/>
            <person name="Hecquet A."/>
            <person name="Barny M.A."/>
        </authorList>
    </citation>
    <scope>NUCLEOTIDE SEQUENCE [LARGE SCALE GENOMIC DNA]</scope>
    <source>
        <strain evidence="10 11">A477-S1-J17</strain>
    </source>
</reference>
<gene>
    <name evidence="10" type="primary">gspC</name>
    <name evidence="10" type="ORF">IG609_006170</name>
</gene>
<keyword evidence="7" id="KW-0653">Protein transport</keyword>
<dbReference type="SUPFAM" id="SSF50156">
    <property type="entry name" value="PDZ domain-like"/>
    <property type="match status" value="1"/>
</dbReference>
<dbReference type="EMBL" id="CP065177">
    <property type="protein sequence ID" value="URG50110.1"/>
    <property type="molecule type" value="Genomic_DNA"/>
</dbReference>
<dbReference type="GO" id="GO:0015628">
    <property type="term" value="P:protein secretion by the type II secretion system"/>
    <property type="evidence" value="ECO:0007669"/>
    <property type="project" value="InterPro"/>
</dbReference>
<evidence type="ECO:0000256" key="4">
    <source>
        <dbReference type="ARBA" id="ARBA00022475"/>
    </source>
</evidence>
<dbReference type="GO" id="GO:0005886">
    <property type="term" value="C:plasma membrane"/>
    <property type="evidence" value="ECO:0007669"/>
    <property type="project" value="UniProtKB-SubCell"/>
</dbReference>
<dbReference type="PROSITE" id="PS01141">
    <property type="entry name" value="T2SP_C"/>
    <property type="match status" value="1"/>
</dbReference>
<evidence type="ECO:0000256" key="7">
    <source>
        <dbReference type="ARBA" id="ARBA00022927"/>
    </source>
</evidence>
<comment type="subcellular location">
    <subcellularLocation>
        <location evidence="1">Cell inner membrane</location>
    </subcellularLocation>
</comment>
<evidence type="ECO:0000313" key="10">
    <source>
        <dbReference type="EMBL" id="URG50110.1"/>
    </source>
</evidence>
<evidence type="ECO:0000256" key="8">
    <source>
        <dbReference type="ARBA" id="ARBA00022989"/>
    </source>
</evidence>
<dbReference type="GO" id="GO:0015627">
    <property type="term" value="C:type II protein secretion system complex"/>
    <property type="evidence" value="ECO:0007669"/>
    <property type="project" value="InterPro"/>
</dbReference>
<evidence type="ECO:0000256" key="9">
    <source>
        <dbReference type="ARBA" id="ARBA00023136"/>
    </source>
</evidence>
<comment type="similarity">
    <text evidence="2">Belongs to the GSP C family.</text>
</comment>
<evidence type="ECO:0000256" key="6">
    <source>
        <dbReference type="ARBA" id="ARBA00022692"/>
    </source>
</evidence>
<keyword evidence="4" id="KW-1003">Cell membrane</keyword>
<proteinExistence type="inferred from homology"/>
<evidence type="ECO:0000256" key="3">
    <source>
        <dbReference type="ARBA" id="ARBA00022448"/>
    </source>
</evidence>
<name>A0A9Q2EVN3_9GAMM</name>
<sequence length="292" mass="31879">MARLQVFKDSSFNSLVATFRSLPAPLIRRIVLGLILLLICQQLAVLTWRFILPEDSRFAGVSVAPAQAKEKPTTLGDFTLFGHAPDDDASVVNDAALSGDIPLTSLNISLTGVLASGDAKRSIAIIAKDSQQYSRNVGDAIPGYEAKIVTISADRVVLQYQGRYEALHLYQEDLSQERKATDTPSSSGAFNQVKDEIQKDPFSAQDYLTISPVTEEEVLKGYQLNPGKNPDLFYRAGLQDNDLAVSLNGMDLRDADQAQQAMAQLAGMSKFNLTVVRDGQQQDIYLALDGDH</sequence>